<dbReference type="GO" id="GO:0070403">
    <property type="term" value="F:NAD+ binding"/>
    <property type="evidence" value="ECO:0007669"/>
    <property type="project" value="InterPro"/>
</dbReference>
<evidence type="ECO:0000256" key="8">
    <source>
        <dbReference type="ARBA" id="ARBA00023034"/>
    </source>
</evidence>
<dbReference type="Gene3D" id="3.40.50.720">
    <property type="entry name" value="NAD(P)-binding Rossmann-like Domain"/>
    <property type="match status" value="1"/>
</dbReference>
<keyword evidence="9" id="KW-0472">Membrane</keyword>
<gene>
    <name evidence="14" type="ORF">SAMN02745716_1388</name>
</gene>
<keyword evidence="11" id="KW-0456">Lyase</keyword>
<proteinExistence type="predicted"/>
<dbReference type="RefSeq" id="WP_093117629.1">
    <property type="nucleotide sequence ID" value="NZ_FNWJ01000002.1"/>
</dbReference>
<accession>A0A1H6FUR0</accession>
<keyword evidence="4" id="KW-0210">Decarboxylase</keyword>
<evidence type="ECO:0000256" key="9">
    <source>
        <dbReference type="ARBA" id="ARBA00023136"/>
    </source>
</evidence>
<feature type="domain" description="NAD-dependent epimerase/dehydratase" evidence="13">
    <location>
        <begin position="5"/>
        <end position="239"/>
    </location>
</feature>
<dbReference type="OrthoDB" id="9801785at2"/>
<dbReference type="AlphaFoldDB" id="A0A1H6FUR0"/>
<keyword evidence="10" id="KW-0325">Glycoprotein</keyword>
<name>A0A1H6FUR0_THEAL</name>
<evidence type="ECO:0000256" key="7">
    <source>
        <dbReference type="ARBA" id="ARBA00023027"/>
    </source>
</evidence>
<dbReference type="GO" id="GO:0042732">
    <property type="term" value="P:D-xylose metabolic process"/>
    <property type="evidence" value="ECO:0007669"/>
    <property type="project" value="InterPro"/>
</dbReference>
<keyword evidence="3" id="KW-0812">Transmembrane</keyword>
<keyword evidence="8" id="KW-0333">Golgi apparatus</keyword>
<dbReference type="GO" id="GO:0048040">
    <property type="term" value="F:UDP-glucuronate decarboxylase activity"/>
    <property type="evidence" value="ECO:0007669"/>
    <property type="project" value="TreeGrafter"/>
</dbReference>
<evidence type="ECO:0000256" key="5">
    <source>
        <dbReference type="ARBA" id="ARBA00022968"/>
    </source>
</evidence>
<sequence>MPTSLVTGGAGFLGSHLCDYLIARGHRVICVDNLETGSLENIRHLRDGDNFRFLMVDITSHYEVDEPIDFVYHMASPASPIDYQRLPLHTLKVGAYGTHNTLGLAKKHRARFLLASTSEVYGDPLVHPQPESYWGNVNPIGPRGVYDEAKRYAEALTMAYRRQQGVDTCIARIFNTYGPRMRPNDGRAIPTFLRQALTDKPLTVFGDGSQTRSFCYVDDMMRGLVALAESDVHEPVNLGNPDEMSLLDLARTIIELTGSRSEIVFEALPEDDPQVRQPDITRARQLLGWEPEIELREGLQRTIDHYTRILGEPAAR</sequence>
<keyword evidence="7" id="KW-0520">NAD</keyword>
<evidence type="ECO:0000313" key="14">
    <source>
        <dbReference type="EMBL" id="SEH13898.1"/>
    </source>
</evidence>
<organism evidence="14 15">
    <name type="scientific">Thermoleophilum album</name>
    <dbReference type="NCBI Taxonomy" id="29539"/>
    <lineage>
        <taxon>Bacteria</taxon>
        <taxon>Bacillati</taxon>
        <taxon>Actinomycetota</taxon>
        <taxon>Thermoleophilia</taxon>
        <taxon>Thermoleophilales</taxon>
        <taxon>Thermoleophilaceae</taxon>
        <taxon>Thermoleophilum</taxon>
    </lineage>
</organism>
<dbReference type="InterPro" id="IPR036291">
    <property type="entry name" value="NAD(P)-bd_dom_sf"/>
</dbReference>
<dbReference type="GO" id="GO:0005737">
    <property type="term" value="C:cytoplasm"/>
    <property type="evidence" value="ECO:0007669"/>
    <property type="project" value="TreeGrafter"/>
</dbReference>
<dbReference type="FunFam" id="3.40.50.720:FF:000065">
    <property type="entry name" value="UDP-glucuronic acid decarboxylase 1"/>
    <property type="match status" value="1"/>
</dbReference>
<keyword evidence="15" id="KW-1185">Reference proteome</keyword>
<evidence type="ECO:0000256" key="12">
    <source>
        <dbReference type="ARBA" id="ARBA00037859"/>
    </source>
</evidence>
<dbReference type="STRING" id="29539.SAMN02745716_1388"/>
<dbReference type="Proteomes" id="UP000222056">
    <property type="component" value="Unassembled WGS sequence"/>
</dbReference>
<evidence type="ECO:0000256" key="11">
    <source>
        <dbReference type="ARBA" id="ARBA00023239"/>
    </source>
</evidence>
<evidence type="ECO:0000256" key="3">
    <source>
        <dbReference type="ARBA" id="ARBA00022692"/>
    </source>
</evidence>
<comment type="cofactor">
    <cofactor evidence="1">
        <name>NAD(+)</name>
        <dbReference type="ChEBI" id="CHEBI:57540"/>
    </cofactor>
</comment>
<evidence type="ECO:0000256" key="4">
    <source>
        <dbReference type="ARBA" id="ARBA00022793"/>
    </source>
</evidence>
<dbReference type="GO" id="GO:0033320">
    <property type="term" value="P:UDP-D-xylose biosynthetic process"/>
    <property type="evidence" value="ECO:0007669"/>
    <property type="project" value="UniProtKB-UniPathway"/>
</dbReference>
<dbReference type="EMBL" id="FNWJ01000002">
    <property type="protein sequence ID" value="SEH13898.1"/>
    <property type="molecule type" value="Genomic_DNA"/>
</dbReference>
<evidence type="ECO:0000256" key="10">
    <source>
        <dbReference type="ARBA" id="ARBA00023180"/>
    </source>
</evidence>
<evidence type="ECO:0000256" key="2">
    <source>
        <dbReference type="ARBA" id="ARBA00004323"/>
    </source>
</evidence>
<dbReference type="SUPFAM" id="SSF51735">
    <property type="entry name" value="NAD(P)-binding Rossmann-fold domains"/>
    <property type="match status" value="1"/>
</dbReference>
<dbReference type="Pfam" id="PF01370">
    <property type="entry name" value="Epimerase"/>
    <property type="match status" value="1"/>
</dbReference>
<evidence type="ECO:0000256" key="6">
    <source>
        <dbReference type="ARBA" id="ARBA00022989"/>
    </source>
</evidence>
<evidence type="ECO:0000259" key="13">
    <source>
        <dbReference type="Pfam" id="PF01370"/>
    </source>
</evidence>
<comment type="subcellular location">
    <subcellularLocation>
        <location evidence="2">Golgi apparatus membrane</location>
        <topology evidence="2">Single-pass type II membrane protein</topology>
    </subcellularLocation>
    <subcellularLocation>
        <location evidence="12">Golgi apparatus</location>
        <location evidence="12">Golgi stack membrane</location>
    </subcellularLocation>
</comment>
<dbReference type="CDD" id="cd05230">
    <property type="entry name" value="UGD_SDR_e"/>
    <property type="match status" value="1"/>
</dbReference>
<keyword evidence="5" id="KW-0735">Signal-anchor</keyword>
<dbReference type="PANTHER" id="PTHR43078">
    <property type="entry name" value="UDP-GLUCURONIC ACID DECARBOXYLASE-RELATED"/>
    <property type="match status" value="1"/>
</dbReference>
<dbReference type="InterPro" id="IPR044516">
    <property type="entry name" value="UXS-like"/>
</dbReference>
<evidence type="ECO:0000313" key="15">
    <source>
        <dbReference type="Proteomes" id="UP000222056"/>
    </source>
</evidence>
<dbReference type="PANTHER" id="PTHR43078:SF6">
    <property type="entry name" value="UDP-GLUCURONIC ACID DECARBOXYLASE 1"/>
    <property type="match status" value="1"/>
</dbReference>
<dbReference type="InterPro" id="IPR001509">
    <property type="entry name" value="Epimerase_deHydtase"/>
</dbReference>
<keyword evidence="6" id="KW-1133">Transmembrane helix</keyword>
<evidence type="ECO:0000256" key="1">
    <source>
        <dbReference type="ARBA" id="ARBA00001911"/>
    </source>
</evidence>
<dbReference type="PRINTS" id="PR01713">
    <property type="entry name" value="NUCEPIMERASE"/>
</dbReference>
<dbReference type="UniPathway" id="UPA00796">
    <property type="reaction ID" value="UER00771"/>
</dbReference>
<protein>
    <submittedName>
        <fullName evidence="14">dTDP-glucose 4,6-dehydratase</fullName>
    </submittedName>
</protein>
<reference evidence="15" key="1">
    <citation type="submission" date="2016-10" db="EMBL/GenBank/DDBJ databases">
        <authorList>
            <person name="Varghese N."/>
            <person name="Submissions S."/>
        </authorList>
    </citation>
    <scope>NUCLEOTIDE SEQUENCE [LARGE SCALE GENOMIC DNA]</scope>
    <source>
        <strain evidence="15">ATCC 35263</strain>
    </source>
</reference>